<dbReference type="Gene3D" id="3.40.190.150">
    <property type="entry name" value="Bordetella uptake gene, domain 1"/>
    <property type="match status" value="1"/>
</dbReference>
<dbReference type="Pfam" id="PF03401">
    <property type="entry name" value="TctC"/>
    <property type="match status" value="1"/>
</dbReference>
<dbReference type="RefSeq" id="WP_114831698.1">
    <property type="nucleotide sequence ID" value="NZ_QQTO01000011.1"/>
</dbReference>
<evidence type="ECO:0000256" key="2">
    <source>
        <dbReference type="SAM" id="SignalP"/>
    </source>
</evidence>
<evidence type="ECO:0000313" key="3">
    <source>
        <dbReference type="EMBL" id="RDJ20660.1"/>
    </source>
</evidence>
<dbReference type="PIRSF" id="PIRSF017082">
    <property type="entry name" value="YflP"/>
    <property type="match status" value="1"/>
</dbReference>
<keyword evidence="4" id="KW-1185">Reference proteome</keyword>
<gene>
    <name evidence="3" type="ORF">DWE98_23230</name>
</gene>
<name>A0A370L071_9HYPH</name>
<dbReference type="CDD" id="cd07012">
    <property type="entry name" value="PBP2_Bug_TTT"/>
    <property type="match status" value="1"/>
</dbReference>
<keyword evidence="2" id="KW-0732">Signal</keyword>
<organism evidence="3 4">
    <name type="scientific">Bosea caraganae</name>
    <dbReference type="NCBI Taxonomy" id="2763117"/>
    <lineage>
        <taxon>Bacteria</taxon>
        <taxon>Pseudomonadati</taxon>
        <taxon>Pseudomonadota</taxon>
        <taxon>Alphaproteobacteria</taxon>
        <taxon>Hyphomicrobiales</taxon>
        <taxon>Boseaceae</taxon>
        <taxon>Bosea</taxon>
    </lineage>
</organism>
<accession>A0A370L071</accession>
<dbReference type="SUPFAM" id="SSF53850">
    <property type="entry name" value="Periplasmic binding protein-like II"/>
    <property type="match status" value="1"/>
</dbReference>
<comment type="similarity">
    <text evidence="1">Belongs to the UPF0065 (bug) family.</text>
</comment>
<feature type="chain" id="PRO_5030068209" evidence="2">
    <location>
        <begin position="24"/>
        <end position="327"/>
    </location>
</feature>
<feature type="signal peptide" evidence="2">
    <location>
        <begin position="1"/>
        <end position="23"/>
    </location>
</feature>
<proteinExistence type="inferred from homology"/>
<dbReference type="OrthoDB" id="8124733at2"/>
<evidence type="ECO:0000313" key="4">
    <source>
        <dbReference type="Proteomes" id="UP000255207"/>
    </source>
</evidence>
<comment type="caution">
    <text evidence="3">The sequence shown here is derived from an EMBL/GenBank/DDBJ whole genome shotgun (WGS) entry which is preliminary data.</text>
</comment>
<evidence type="ECO:0000256" key="1">
    <source>
        <dbReference type="ARBA" id="ARBA00006987"/>
    </source>
</evidence>
<dbReference type="InterPro" id="IPR005064">
    <property type="entry name" value="BUG"/>
</dbReference>
<dbReference type="InterPro" id="IPR042100">
    <property type="entry name" value="Bug_dom1"/>
</dbReference>
<sequence>MNRKLLRFLLAAFAFAPAASTIAQTTDYPTQTVRVIVPYAPGGGTDITARIVAEQLSKEWGQSVIIENRPGAASQIGIDFVSKAKPDGYTLLWASSDGLSILPAVKATVPYKIPGSFEFISSFSSYPLVHSVSAKLPITNMKEFLDYAKAHPGQMNYASTGPGGGSHLQAAYIAKELGLDLKHVPYDSGGPASVAVAGGHAEFTEQGPSTVLPYIKAGTLRAIVVSGSKRASALPDVPTIAEAGYPNLTSDLYYGILAPAGTPAAIVQKVRDDVQKVLKSPGMTERLNSLGLEPFGLTGDEFKTFVVNDLNKWTKAAKAIDFRLSGP</sequence>
<dbReference type="PANTHER" id="PTHR42928:SF5">
    <property type="entry name" value="BLR1237 PROTEIN"/>
    <property type="match status" value="1"/>
</dbReference>
<dbReference type="PANTHER" id="PTHR42928">
    <property type="entry name" value="TRICARBOXYLATE-BINDING PROTEIN"/>
    <property type="match status" value="1"/>
</dbReference>
<protein>
    <submittedName>
        <fullName evidence="3">Tripartite tricarboxylate transporter substrate binding protein</fullName>
    </submittedName>
</protein>
<dbReference type="Gene3D" id="3.40.190.10">
    <property type="entry name" value="Periplasmic binding protein-like II"/>
    <property type="match status" value="1"/>
</dbReference>
<dbReference type="EMBL" id="QQTP01000016">
    <property type="protein sequence ID" value="RDJ20660.1"/>
    <property type="molecule type" value="Genomic_DNA"/>
</dbReference>
<reference evidence="4" key="1">
    <citation type="submission" date="2018-07" db="EMBL/GenBank/DDBJ databases">
        <authorList>
            <person name="Safronova V.I."/>
            <person name="Chirak E.R."/>
            <person name="Sazanova A.L."/>
        </authorList>
    </citation>
    <scope>NUCLEOTIDE SEQUENCE [LARGE SCALE GENOMIC DNA]</scope>
    <source>
        <strain evidence="4">RCAM04685</strain>
    </source>
</reference>
<dbReference type="Proteomes" id="UP000255207">
    <property type="component" value="Unassembled WGS sequence"/>
</dbReference>
<dbReference type="AlphaFoldDB" id="A0A370L071"/>